<organism evidence="2 3">
    <name type="scientific">Kwoniella heveanensis BCC8398</name>
    <dbReference type="NCBI Taxonomy" id="1296120"/>
    <lineage>
        <taxon>Eukaryota</taxon>
        <taxon>Fungi</taxon>
        <taxon>Dikarya</taxon>
        <taxon>Basidiomycota</taxon>
        <taxon>Agaricomycotina</taxon>
        <taxon>Tremellomycetes</taxon>
        <taxon>Tremellales</taxon>
        <taxon>Cryptococcaceae</taxon>
        <taxon>Kwoniella</taxon>
    </lineage>
</organism>
<feature type="compositionally biased region" description="Polar residues" evidence="1">
    <location>
        <begin position="87"/>
        <end position="96"/>
    </location>
</feature>
<dbReference type="AlphaFoldDB" id="A0A1B9H0W9"/>
<evidence type="ECO:0000313" key="3">
    <source>
        <dbReference type="Proteomes" id="UP000092666"/>
    </source>
</evidence>
<keyword evidence="3" id="KW-1185">Reference proteome</keyword>
<protein>
    <submittedName>
        <fullName evidence="2">Uncharacterized protein</fullName>
    </submittedName>
</protein>
<dbReference type="OrthoDB" id="10248838at2759"/>
<feature type="region of interest" description="Disordered" evidence="1">
    <location>
        <begin position="1"/>
        <end position="100"/>
    </location>
</feature>
<dbReference type="STRING" id="1296120.A0A1B9H0W9"/>
<name>A0A1B9H0W9_9TREE</name>
<evidence type="ECO:0000256" key="1">
    <source>
        <dbReference type="SAM" id="MobiDB-lite"/>
    </source>
</evidence>
<gene>
    <name evidence="2" type="ORF">I316_01520</name>
</gene>
<evidence type="ECO:0000313" key="2">
    <source>
        <dbReference type="EMBL" id="OCF36922.1"/>
    </source>
</evidence>
<dbReference type="EMBL" id="KI669494">
    <property type="protein sequence ID" value="OCF36922.1"/>
    <property type="molecule type" value="Genomic_DNA"/>
</dbReference>
<accession>A0A1B9H0W9</accession>
<feature type="compositionally biased region" description="Polar residues" evidence="1">
    <location>
        <begin position="52"/>
        <end position="62"/>
    </location>
</feature>
<feature type="compositionally biased region" description="Low complexity" evidence="1">
    <location>
        <begin position="10"/>
        <end position="24"/>
    </location>
</feature>
<proteinExistence type="predicted"/>
<feature type="compositionally biased region" description="Basic residues" evidence="1">
    <location>
        <begin position="41"/>
        <end position="50"/>
    </location>
</feature>
<sequence>MKKLPPSPSPSIFSVPDSDQGGSQSDDDYREPSSSPDPVHRRSSIKRKRGSVSATTANAGAMTSQLKSTKTKKSETITSNKTGARRGQSQSGANKTLTDRTKVENDALVVDIEDSAVGPSTSIQRAHGIDYHFVDRIGMAQEDLLSWFEVVREKRGMPWRKRYDPSLSMEEKGQRAYEVS</sequence>
<reference evidence="2 3" key="1">
    <citation type="submission" date="2013-07" db="EMBL/GenBank/DDBJ databases">
        <title>The Genome Sequence of Cryptococcus heveanensis BCC8398.</title>
        <authorList>
            <consortium name="The Broad Institute Genome Sequencing Platform"/>
            <person name="Cuomo C."/>
            <person name="Litvintseva A."/>
            <person name="Chen Y."/>
            <person name="Heitman J."/>
            <person name="Sun S."/>
            <person name="Springer D."/>
            <person name="Dromer F."/>
            <person name="Young S.K."/>
            <person name="Zeng Q."/>
            <person name="Gargeya S."/>
            <person name="Fitzgerald M."/>
            <person name="Abouelleil A."/>
            <person name="Alvarado L."/>
            <person name="Berlin A.M."/>
            <person name="Chapman S.B."/>
            <person name="Dewar J."/>
            <person name="Goldberg J."/>
            <person name="Griggs A."/>
            <person name="Gujja S."/>
            <person name="Hansen M."/>
            <person name="Howarth C."/>
            <person name="Imamovic A."/>
            <person name="Larimer J."/>
            <person name="McCowan C."/>
            <person name="Murphy C."/>
            <person name="Pearson M."/>
            <person name="Priest M."/>
            <person name="Roberts A."/>
            <person name="Saif S."/>
            <person name="Shea T."/>
            <person name="Sykes S."/>
            <person name="Wortman J."/>
            <person name="Nusbaum C."/>
            <person name="Birren B."/>
        </authorList>
    </citation>
    <scope>NUCLEOTIDE SEQUENCE [LARGE SCALE GENOMIC DNA]</scope>
    <source>
        <strain evidence="2 3">BCC8398</strain>
    </source>
</reference>
<reference evidence="3" key="2">
    <citation type="submission" date="2013-12" db="EMBL/GenBank/DDBJ databases">
        <title>Evolution of pathogenesis and genome organization in the Tremellales.</title>
        <authorList>
            <person name="Cuomo C."/>
            <person name="Litvintseva A."/>
            <person name="Heitman J."/>
            <person name="Chen Y."/>
            <person name="Sun S."/>
            <person name="Springer D."/>
            <person name="Dromer F."/>
            <person name="Young S."/>
            <person name="Zeng Q."/>
            <person name="Chapman S."/>
            <person name="Gujja S."/>
            <person name="Saif S."/>
            <person name="Birren B."/>
        </authorList>
    </citation>
    <scope>NUCLEOTIDE SEQUENCE [LARGE SCALE GENOMIC DNA]</scope>
    <source>
        <strain evidence="3">BCC8398</strain>
    </source>
</reference>
<dbReference type="Proteomes" id="UP000092666">
    <property type="component" value="Unassembled WGS sequence"/>
</dbReference>